<evidence type="ECO:0000313" key="2">
    <source>
        <dbReference type="Proteomes" id="UP001163152"/>
    </source>
</evidence>
<dbReference type="EMBL" id="CP113797">
    <property type="protein sequence ID" value="WAL61974.1"/>
    <property type="molecule type" value="Genomic_DNA"/>
</dbReference>
<reference evidence="1" key="1">
    <citation type="submission" date="2022-12" db="EMBL/GenBank/DDBJ databases">
        <title>Polyphasic identification of a Novel Hot-Spring Cyanobacterium Ocullathermofonsia sinensis gen nov. sp. nov. and Genomic Insights on its Adaptations to the Thermal Habitat.</title>
        <authorList>
            <person name="Daroch M."/>
            <person name="Tang J."/>
            <person name="Jiang Y."/>
        </authorList>
    </citation>
    <scope>NUCLEOTIDE SEQUENCE</scope>
    <source>
        <strain evidence="1">PKUAC-SCTA174</strain>
    </source>
</reference>
<name>A0A9E8ZEN4_9CYAN</name>
<keyword evidence="2" id="KW-1185">Reference proteome</keyword>
<accession>A0A9E8ZEN4</accession>
<dbReference type="Proteomes" id="UP001163152">
    <property type="component" value="Chromosome"/>
</dbReference>
<dbReference type="AlphaFoldDB" id="A0A9E8ZEN4"/>
<sequence>MVTANWAIDNQFSAAASPLLHHCLMVFSEAQLDGLQADRAIIYALGQVAAPRFKSLAPRTRSL</sequence>
<evidence type="ECO:0000313" key="1">
    <source>
        <dbReference type="EMBL" id="WAL61974.1"/>
    </source>
</evidence>
<gene>
    <name evidence="1" type="ORF">OXH18_08305</name>
</gene>
<dbReference type="RefSeq" id="WP_268612050.1">
    <property type="nucleotide sequence ID" value="NZ_CP113797.1"/>
</dbReference>
<proteinExistence type="predicted"/>
<protein>
    <submittedName>
        <fullName evidence="1">Uncharacterized protein</fullName>
    </submittedName>
</protein>
<dbReference type="KEGG" id="tsin:OXH18_08305"/>
<organism evidence="1 2">
    <name type="scientific">Thermocoleostomius sinensis A174</name>
    <dbReference type="NCBI Taxonomy" id="2016057"/>
    <lineage>
        <taxon>Bacteria</taxon>
        <taxon>Bacillati</taxon>
        <taxon>Cyanobacteriota</taxon>
        <taxon>Cyanophyceae</taxon>
        <taxon>Oculatellales</taxon>
        <taxon>Oculatellaceae</taxon>
        <taxon>Thermocoleostomius</taxon>
    </lineage>
</organism>